<dbReference type="Proteomes" id="UP000715441">
    <property type="component" value="Unassembled WGS sequence"/>
</dbReference>
<dbReference type="Pfam" id="PF04314">
    <property type="entry name" value="PCuAC"/>
    <property type="match status" value="1"/>
</dbReference>
<comment type="caution">
    <text evidence="3">The sequence shown here is derived from an EMBL/GenBank/DDBJ whole genome shotgun (WGS) entry which is preliminary data.</text>
</comment>
<feature type="signal peptide" evidence="2">
    <location>
        <begin position="1"/>
        <end position="23"/>
    </location>
</feature>
<sequence>MRLQKRRVLGTSVLGLGAALVLAGCGAGQITQTDTMLPAVNGALASAGKVSVRNAGIVNRDTCDQAYAAGSNAPLALTIANDGSADDELVSVTSPNAASATIGGQKTIVAASKLVVGPANGTESASEPTSTSASTQPSAGASSRIGHGTIELQGLKSVVWPGMLVPVTFTFRTAGPLTVQLPVNAPTKALSCGAAQSSTGAGH</sequence>
<evidence type="ECO:0000256" key="2">
    <source>
        <dbReference type="SAM" id="SignalP"/>
    </source>
</evidence>
<organism evidence="3 4">
    <name type="scientific">Amycolatopsis acididurans</name>
    <dbReference type="NCBI Taxonomy" id="2724524"/>
    <lineage>
        <taxon>Bacteria</taxon>
        <taxon>Bacillati</taxon>
        <taxon>Actinomycetota</taxon>
        <taxon>Actinomycetes</taxon>
        <taxon>Pseudonocardiales</taxon>
        <taxon>Pseudonocardiaceae</taxon>
        <taxon>Amycolatopsis</taxon>
    </lineage>
</organism>
<evidence type="ECO:0008006" key="5">
    <source>
        <dbReference type="Google" id="ProtNLM"/>
    </source>
</evidence>
<accession>A0ABX1JBQ8</accession>
<dbReference type="InterPro" id="IPR007410">
    <property type="entry name" value="LpqE-like"/>
</dbReference>
<reference evidence="3 4" key="1">
    <citation type="submission" date="2020-04" db="EMBL/GenBank/DDBJ databases">
        <title>Novel species.</title>
        <authorList>
            <person name="Teo W.F.A."/>
            <person name="Lipun K."/>
            <person name="Srisuk N."/>
            <person name="Duangmal K."/>
        </authorList>
    </citation>
    <scope>NUCLEOTIDE SEQUENCE [LARGE SCALE GENOMIC DNA]</scope>
    <source>
        <strain evidence="3 4">K13G38</strain>
    </source>
</reference>
<feature type="region of interest" description="Disordered" evidence="1">
    <location>
        <begin position="119"/>
        <end position="144"/>
    </location>
</feature>
<keyword evidence="2" id="KW-0732">Signal</keyword>
<feature type="compositionally biased region" description="Low complexity" evidence="1">
    <location>
        <begin position="121"/>
        <end position="143"/>
    </location>
</feature>
<gene>
    <name evidence="3" type="ORF">HFP15_30005</name>
</gene>
<evidence type="ECO:0000256" key="1">
    <source>
        <dbReference type="SAM" id="MobiDB-lite"/>
    </source>
</evidence>
<protein>
    <recommendedName>
        <fullName evidence="5">Copper chaperone PCu(A)C</fullName>
    </recommendedName>
</protein>
<dbReference type="RefSeq" id="WP_168520137.1">
    <property type="nucleotide sequence ID" value="NZ_JAAXLS010000031.1"/>
</dbReference>
<proteinExistence type="predicted"/>
<feature type="chain" id="PRO_5047033065" description="Copper chaperone PCu(A)C" evidence="2">
    <location>
        <begin position="24"/>
        <end position="203"/>
    </location>
</feature>
<evidence type="ECO:0000313" key="4">
    <source>
        <dbReference type="Proteomes" id="UP000715441"/>
    </source>
</evidence>
<dbReference type="Gene3D" id="2.60.40.1890">
    <property type="entry name" value="PCu(A)C copper chaperone"/>
    <property type="match status" value="1"/>
</dbReference>
<evidence type="ECO:0000313" key="3">
    <source>
        <dbReference type="EMBL" id="NKQ57113.1"/>
    </source>
</evidence>
<keyword evidence="4" id="KW-1185">Reference proteome</keyword>
<dbReference type="InterPro" id="IPR036182">
    <property type="entry name" value="PCuAC_sf"/>
</dbReference>
<name>A0ABX1JBQ8_9PSEU</name>
<dbReference type="PROSITE" id="PS51257">
    <property type="entry name" value="PROKAR_LIPOPROTEIN"/>
    <property type="match status" value="1"/>
</dbReference>
<dbReference type="EMBL" id="JAAXLS010000031">
    <property type="protein sequence ID" value="NKQ57113.1"/>
    <property type="molecule type" value="Genomic_DNA"/>
</dbReference>